<feature type="compositionally biased region" description="Acidic residues" evidence="1">
    <location>
        <begin position="403"/>
        <end position="415"/>
    </location>
</feature>
<feature type="compositionally biased region" description="Acidic residues" evidence="1">
    <location>
        <begin position="94"/>
        <end position="112"/>
    </location>
</feature>
<sequence>MALSALADGNGRQQQRDNCDVNGDEFSFNTTSDNDKEKGAYKSNVGFYAKDSTTSSQHLEGKRSDGECSTSSSCSSTSSRHSTNKNSFIVSSSSEEEELPSDISYEEDDQEPNETKADRDSKSKSNSVEVREIGSLDTSDKKGNQEPNETKAGSDCKPNSNSVEGEEIGSLDETNAGDQSKYQLSVEFKATLPSIGNLIEGHSQFLRMPIFIPIEPIAYNDKTYTSDMSAEDLKSEQSRENFVSRLKTTVRWRENQNDLGKLCKESNARIVRWSDGSETFHVGAEVFDIMHHPVPDDQNQLYVRLDDFYQVQTSIKDKMTLRPKLDSSFGQSHVQGLRNRAMNKPQTGCVKVLMDMGINPILDRERKIKEELAQMKKEDRDKRRMQQLNLKPRIKPMRHCTADDSDLDDIDEEENASAIAMPMSSTSQATTSGIRTNRNAASKPEFEETDSDDKNTETEDEEDDDDDTEDEDDDDDNEEENDDDDESDIMDIINDGDPGYEEEVDTDDSRSNEKKQSKVQKKKKNEASETDSDDSEVGMSTKRKPKLFFYSDSDE</sequence>
<dbReference type="GO" id="GO:0016593">
    <property type="term" value="C:Cdc73/Paf1 complex"/>
    <property type="evidence" value="ECO:0007669"/>
    <property type="project" value="InterPro"/>
</dbReference>
<evidence type="ECO:0000256" key="1">
    <source>
        <dbReference type="SAM" id="MobiDB-lite"/>
    </source>
</evidence>
<feature type="region of interest" description="Disordered" evidence="1">
    <location>
        <begin position="1"/>
        <end position="176"/>
    </location>
</feature>
<feature type="compositionally biased region" description="Acidic residues" evidence="1">
    <location>
        <begin position="458"/>
        <end position="489"/>
    </location>
</feature>
<proteinExistence type="predicted"/>
<protein>
    <submittedName>
        <fullName evidence="2">CG10887-PA</fullName>
    </submittedName>
</protein>
<feature type="compositionally biased region" description="Polar residues" evidence="1">
    <location>
        <begin position="80"/>
        <end position="90"/>
    </location>
</feature>
<dbReference type="InterPro" id="IPR007149">
    <property type="entry name" value="Leo1"/>
</dbReference>
<dbReference type="EMBL" id="AY190962">
    <property type="protein sequence ID" value="AAO01131.1"/>
    <property type="molecule type" value="Genomic_DNA"/>
</dbReference>
<feature type="compositionally biased region" description="Basic and acidic residues" evidence="1">
    <location>
        <begin position="113"/>
        <end position="154"/>
    </location>
</feature>
<dbReference type="PANTHER" id="PTHR23146:SF0">
    <property type="entry name" value="RNA POLYMERASE-ASSOCIATED PROTEIN LEO1"/>
    <property type="match status" value="1"/>
</dbReference>
<dbReference type="AlphaFoldDB" id="Q8I139"/>
<dbReference type="GO" id="GO:0032968">
    <property type="term" value="P:positive regulation of transcription elongation by RNA polymerase II"/>
    <property type="evidence" value="ECO:0007669"/>
    <property type="project" value="TreeGrafter"/>
</dbReference>
<dbReference type="GO" id="GO:0006368">
    <property type="term" value="P:transcription elongation by RNA polymerase II"/>
    <property type="evidence" value="ECO:0007669"/>
    <property type="project" value="InterPro"/>
</dbReference>
<gene>
    <name evidence="2" type="ORF">CG10887</name>
</gene>
<evidence type="ECO:0000313" key="2">
    <source>
        <dbReference type="EMBL" id="AAO01131.1"/>
    </source>
</evidence>
<feature type="compositionally biased region" description="Polar residues" evidence="1">
    <location>
        <begin position="423"/>
        <end position="440"/>
    </location>
</feature>
<feature type="compositionally biased region" description="Basic and acidic residues" evidence="1">
    <location>
        <begin position="507"/>
        <end position="516"/>
    </location>
</feature>
<feature type="compositionally biased region" description="Low complexity" evidence="1">
    <location>
        <begin position="68"/>
        <end position="79"/>
    </location>
</feature>
<feature type="region of interest" description="Disordered" evidence="1">
    <location>
        <begin position="375"/>
        <end position="555"/>
    </location>
</feature>
<reference evidence="2" key="1">
    <citation type="journal article" date="2002" name="Genome Biol.">
        <title>Assessing the impact of comparative genomic sequence data on the functional annotation of the Drosophila genome.</title>
        <authorList>
            <person name="Bergman C.M."/>
            <person name="Pfeiffer B.D."/>
            <person name="Rincon-Limas D.E."/>
            <person name="Hoskins R.A."/>
            <person name="Gnirke A."/>
            <person name="Mungall C.J."/>
            <person name="Wang A.M."/>
            <person name="Kronmiller B."/>
            <person name="Pacleb J.M."/>
            <person name="Park S."/>
            <person name="Stapleton M."/>
            <person name="Wan K.H."/>
            <person name="George R.A."/>
            <person name="de Jong P.J."/>
            <person name="Botas J."/>
            <person name="Rubin G.M."/>
            <person name="Celniker S.E."/>
        </authorList>
    </citation>
    <scope>NUCLEOTIDE SEQUENCE</scope>
    <source>
        <strain evidence="2">Tucson 14030-0814.10</strain>
    </source>
</reference>
<organism evidence="2">
    <name type="scientific">Drosophila willistoni</name>
    <name type="common">Fruit fly</name>
    <dbReference type="NCBI Taxonomy" id="7260"/>
    <lineage>
        <taxon>Eukaryota</taxon>
        <taxon>Metazoa</taxon>
        <taxon>Ecdysozoa</taxon>
        <taxon>Arthropoda</taxon>
        <taxon>Hexapoda</taxon>
        <taxon>Insecta</taxon>
        <taxon>Pterygota</taxon>
        <taxon>Neoptera</taxon>
        <taxon>Endopterygota</taxon>
        <taxon>Diptera</taxon>
        <taxon>Brachycera</taxon>
        <taxon>Muscomorpha</taxon>
        <taxon>Ephydroidea</taxon>
        <taxon>Drosophilidae</taxon>
        <taxon>Drosophila</taxon>
        <taxon>Sophophora</taxon>
    </lineage>
</organism>
<dbReference type="PANTHER" id="PTHR23146">
    <property type="entry name" value="LEO1 PROTEIN"/>
    <property type="match status" value="1"/>
</dbReference>
<name>Q8I139_DROWI</name>
<feature type="compositionally biased region" description="Basic and acidic residues" evidence="1">
    <location>
        <begin position="375"/>
        <end position="384"/>
    </location>
</feature>
<dbReference type="Pfam" id="PF04004">
    <property type="entry name" value="Leo1"/>
    <property type="match status" value="1"/>
</dbReference>
<dbReference type="GO" id="GO:1990269">
    <property type="term" value="F:RNA polymerase II C-terminal domain phosphoserine binding"/>
    <property type="evidence" value="ECO:0007669"/>
    <property type="project" value="TreeGrafter"/>
</dbReference>
<accession>Q8I139</accession>